<dbReference type="PANTHER" id="PTHR41771">
    <property type="entry name" value="MEMBRANE PROTEIN-RELATED"/>
    <property type="match status" value="1"/>
</dbReference>
<dbReference type="InterPro" id="IPR012507">
    <property type="entry name" value="YibE_F"/>
</dbReference>
<keyword evidence="1" id="KW-0812">Transmembrane</keyword>
<protein>
    <submittedName>
        <fullName evidence="2">Putative membrane protein</fullName>
    </submittedName>
</protein>
<feature type="transmembrane region" description="Helical" evidence="1">
    <location>
        <begin position="191"/>
        <end position="214"/>
    </location>
</feature>
<evidence type="ECO:0000256" key="1">
    <source>
        <dbReference type="SAM" id="Phobius"/>
    </source>
</evidence>
<accession>A0A4R3MRI2</accession>
<dbReference type="EMBL" id="SMAL01000003">
    <property type="protein sequence ID" value="TCT15387.1"/>
    <property type="molecule type" value="Genomic_DNA"/>
</dbReference>
<dbReference type="PANTHER" id="PTHR41771:SF1">
    <property type="entry name" value="MEMBRANE PROTEIN"/>
    <property type="match status" value="1"/>
</dbReference>
<evidence type="ECO:0000313" key="2">
    <source>
        <dbReference type="EMBL" id="TCT15387.1"/>
    </source>
</evidence>
<comment type="caution">
    <text evidence="2">The sequence shown here is derived from an EMBL/GenBank/DDBJ whole genome shotgun (WGS) entry which is preliminary data.</text>
</comment>
<feature type="transmembrane region" description="Helical" evidence="1">
    <location>
        <begin position="116"/>
        <end position="133"/>
    </location>
</feature>
<feature type="transmembrane region" description="Helical" evidence="1">
    <location>
        <begin position="296"/>
        <end position="318"/>
    </location>
</feature>
<dbReference type="RefSeq" id="WP_132251036.1">
    <property type="nucleotide sequence ID" value="NZ_SMAL01000003.1"/>
</dbReference>
<dbReference type="AlphaFoldDB" id="A0A4R3MRI2"/>
<keyword evidence="1" id="KW-0472">Membrane</keyword>
<dbReference type="Proteomes" id="UP000294902">
    <property type="component" value="Unassembled WGS sequence"/>
</dbReference>
<name>A0A4R3MRI2_9FIRM</name>
<feature type="transmembrane region" description="Helical" evidence="1">
    <location>
        <begin position="242"/>
        <end position="266"/>
    </location>
</feature>
<sequence length="369" mass="40872">MKKIRRYLFLFIFLWGIMTFQAYGTENNQSIFIQGTVIEILDDHTDTNNYFRYQKVLVTLTDKEYSSMEILINHSINLATLHHLILEEGDKVIVWANGNESNFDNARIYSYSRDSYLLYLVIGFISLVIIIGGKKGFSAIISLGITLGLVFIGFFPMIINGVNPILSALLVCGISAILTLIIIGDFKGKTYAAIIGTLGGISVAIILTYVFGYLTKIQGIGDENVEMLAYIPNSANYNFRDLLYAGIIIGTLGGVMDICMSISSAMDEIHQANKRSTNLNLFLSGMRIGKDILGTMTNTLILAYVGSSINLILVFYTYGLTITQFINSDQIASEIIRAFAGSIGLVFAIPITAVAYLAFRDKNKNHMRI</sequence>
<feature type="transmembrane region" description="Helical" evidence="1">
    <location>
        <begin position="165"/>
        <end position="184"/>
    </location>
</feature>
<reference evidence="2 3" key="1">
    <citation type="submission" date="2019-03" db="EMBL/GenBank/DDBJ databases">
        <title>Genomic Encyclopedia of Type Strains, Phase IV (KMG-IV): sequencing the most valuable type-strain genomes for metagenomic binning, comparative biology and taxonomic classification.</title>
        <authorList>
            <person name="Goeker M."/>
        </authorList>
    </citation>
    <scope>NUCLEOTIDE SEQUENCE [LARGE SCALE GENOMIC DNA]</scope>
    <source>
        <strain evidence="2 3">DSM 24629</strain>
    </source>
</reference>
<gene>
    <name evidence="2" type="ORF">EDC18_10392</name>
</gene>
<evidence type="ECO:0000313" key="3">
    <source>
        <dbReference type="Proteomes" id="UP000294902"/>
    </source>
</evidence>
<keyword evidence="3" id="KW-1185">Reference proteome</keyword>
<feature type="transmembrane region" description="Helical" evidence="1">
    <location>
        <begin position="140"/>
        <end position="159"/>
    </location>
</feature>
<dbReference type="Pfam" id="PF07907">
    <property type="entry name" value="YibE_F"/>
    <property type="match status" value="1"/>
</dbReference>
<organism evidence="2 3">
    <name type="scientific">Natranaerovirga pectinivora</name>
    <dbReference type="NCBI Taxonomy" id="682400"/>
    <lineage>
        <taxon>Bacteria</taxon>
        <taxon>Bacillati</taxon>
        <taxon>Bacillota</taxon>
        <taxon>Clostridia</taxon>
        <taxon>Lachnospirales</taxon>
        <taxon>Natranaerovirgaceae</taxon>
        <taxon>Natranaerovirga</taxon>
    </lineage>
</organism>
<proteinExistence type="predicted"/>
<feature type="transmembrane region" description="Helical" evidence="1">
    <location>
        <begin position="338"/>
        <end position="359"/>
    </location>
</feature>
<keyword evidence="1" id="KW-1133">Transmembrane helix</keyword>
<dbReference type="OrthoDB" id="5753718at2"/>